<evidence type="ECO:0000313" key="2">
    <source>
        <dbReference type="EMBL" id="MES1920390.1"/>
    </source>
</evidence>
<keyword evidence="3" id="KW-1185">Reference proteome</keyword>
<evidence type="ECO:0000313" key="3">
    <source>
        <dbReference type="Proteomes" id="UP001439008"/>
    </source>
</evidence>
<accession>A0ABV2AL67</accession>
<sequence length="348" mass="41334">FFDNNKIEKTKNENLKFIQNEKIENAKNEINKIEEKIDKNEKEKLEKDVIELGFKTFGYNKKVLSPKFESSSSYSYETSEENLDKLNEKDFKENVDSKTNFDLLHENAFKTINFVNNKIEFIEDGDIFQTNFKNIEKNEQIKKEYENNLIESIEKMNEIFDKDKKAKNQKLDKFSNFVQIVDTNIKNFNKEIMKIEDLNSRDFVVRKIFVHLLLTKDNLEKRKSKIITIFSHREFVKIFIDSLTFVSPLFLPLFDRNSVDSILAIRSKNLDDFKTVLKNVIEILASLQNFDEIKRFSWKWLSLIANGRNVHMFVLKLCLLFLQVSKSKLLEFEQKRQTNLQIGPIFQT</sequence>
<protein>
    <submittedName>
        <fullName evidence="2">Uncharacterized protein</fullName>
    </submittedName>
</protein>
<proteinExistence type="predicted"/>
<dbReference type="EMBL" id="JBDODL010000643">
    <property type="protein sequence ID" value="MES1920390.1"/>
    <property type="molecule type" value="Genomic_DNA"/>
</dbReference>
<feature type="non-terminal residue" evidence="2">
    <location>
        <position position="1"/>
    </location>
</feature>
<name>A0ABV2AL67_9EUKA</name>
<comment type="caution">
    <text evidence="2">The sequence shown here is derived from an EMBL/GenBank/DDBJ whole genome shotgun (WGS) entry which is preliminary data.</text>
</comment>
<feature type="coiled-coil region" evidence="1">
    <location>
        <begin position="16"/>
        <end position="46"/>
    </location>
</feature>
<evidence type="ECO:0000256" key="1">
    <source>
        <dbReference type="SAM" id="Coils"/>
    </source>
</evidence>
<reference evidence="2 3" key="1">
    <citation type="journal article" date="2024" name="BMC Biol.">
        <title>Comparative genomics of Ascetosporea gives new insight into the evolutionary basis for animal parasitism in Rhizaria.</title>
        <authorList>
            <person name="Hiltunen Thoren M."/>
            <person name="Onut-Brannstrom I."/>
            <person name="Alfjorden A."/>
            <person name="Peckova H."/>
            <person name="Swords F."/>
            <person name="Hooper C."/>
            <person name="Holzer A.S."/>
            <person name="Bass D."/>
            <person name="Burki F."/>
        </authorList>
    </citation>
    <scope>NUCLEOTIDE SEQUENCE [LARGE SCALE GENOMIC DNA]</scope>
    <source>
        <strain evidence="2">20-A016</strain>
    </source>
</reference>
<dbReference type="Proteomes" id="UP001439008">
    <property type="component" value="Unassembled WGS sequence"/>
</dbReference>
<keyword evidence="1" id="KW-0175">Coiled coil</keyword>
<organism evidence="2 3">
    <name type="scientific">Bonamia ostreae</name>
    <dbReference type="NCBI Taxonomy" id="126728"/>
    <lineage>
        <taxon>Eukaryota</taxon>
        <taxon>Sar</taxon>
        <taxon>Rhizaria</taxon>
        <taxon>Endomyxa</taxon>
        <taxon>Ascetosporea</taxon>
        <taxon>Haplosporida</taxon>
        <taxon>Bonamia</taxon>
    </lineage>
</organism>
<gene>
    <name evidence="2" type="ORF">MHBO_002066</name>
</gene>